<feature type="compositionally biased region" description="Basic and acidic residues" evidence="1">
    <location>
        <begin position="182"/>
        <end position="230"/>
    </location>
</feature>
<comment type="caution">
    <text evidence="2">The sequence shown here is derived from an EMBL/GenBank/DDBJ whole genome shotgun (WGS) entry which is preliminary data.</text>
</comment>
<dbReference type="AlphaFoldDB" id="A0A9P8I2S0"/>
<dbReference type="OrthoDB" id="5374349at2759"/>
<feature type="region of interest" description="Disordered" evidence="1">
    <location>
        <begin position="158"/>
        <end position="230"/>
    </location>
</feature>
<dbReference type="SUPFAM" id="SSF54928">
    <property type="entry name" value="RNA-binding domain, RBD"/>
    <property type="match status" value="1"/>
</dbReference>
<sequence length="230" mass="25744">MKRPASTTPKSNIDDKWSHDLHHKNNPQASRVSQLPMRHSSARITRDNRLYAALQSDTTSNSITDNQINIRGAANGITIRGSAGPYTVIASNFAPGTTSDDIRSALEQHTTDIISCIILSAAPTVIAEIVFQQKSSAEIVIDTFNNQLADGRTLHVYMKQGPPTGRPKPTPTGPRASSNFIQRERAETQRRVADVDMKDSSYSLDEERRDRSNRGERGLYSDRYNERYKW</sequence>
<feature type="compositionally biased region" description="Polar residues" evidence="1">
    <location>
        <begin position="1"/>
        <end position="11"/>
    </location>
</feature>
<dbReference type="InterPro" id="IPR012677">
    <property type="entry name" value="Nucleotide-bd_a/b_plait_sf"/>
</dbReference>
<accession>A0A9P8I2S0</accession>
<name>A0A9P8I2S0_9PEZI</name>
<evidence type="ECO:0000256" key="1">
    <source>
        <dbReference type="SAM" id="MobiDB-lite"/>
    </source>
</evidence>
<keyword evidence="3" id="KW-1185">Reference proteome</keyword>
<evidence type="ECO:0000313" key="3">
    <source>
        <dbReference type="Proteomes" id="UP000698800"/>
    </source>
</evidence>
<gene>
    <name evidence="2" type="ORF">FGG08_003403</name>
</gene>
<protein>
    <recommendedName>
        <fullName evidence="4">RRM domain-containing protein</fullName>
    </recommendedName>
</protein>
<evidence type="ECO:0008006" key="4">
    <source>
        <dbReference type="Google" id="ProtNLM"/>
    </source>
</evidence>
<dbReference type="GO" id="GO:0003676">
    <property type="term" value="F:nucleic acid binding"/>
    <property type="evidence" value="ECO:0007669"/>
    <property type="project" value="InterPro"/>
</dbReference>
<dbReference type="Gene3D" id="3.30.70.330">
    <property type="match status" value="1"/>
</dbReference>
<dbReference type="InterPro" id="IPR035979">
    <property type="entry name" value="RBD_domain_sf"/>
</dbReference>
<proteinExistence type="predicted"/>
<dbReference type="Proteomes" id="UP000698800">
    <property type="component" value="Unassembled WGS sequence"/>
</dbReference>
<dbReference type="CDD" id="cd00590">
    <property type="entry name" value="RRM_SF"/>
    <property type="match status" value="1"/>
</dbReference>
<reference evidence="2" key="1">
    <citation type="submission" date="2021-03" db="EMBL/GenBank/DDBJ databases">
        <title>Comparative genomics and phylogenomic investigation of the class Geoglossomycetes provide insights into ecological specialization and systematics.</title>
        <authorList>
            <person name="Melie T."/>
            <person name="Pirro S."/>
            <person name="Miller A.N."/>
            <person name="Quandt A."/>
        </authorList>
    </citation>
    <scope>NUCLEOTIDE SEQUENCE</scope>
    <source>
        <strain evidence="2">GBOQ0MN5Z8</strain>
    </source>
</reference>
<feature type="region of interest" description="Disordered" evidence="1">
    <location>
        <begin position="1"/>
        <end position="38"/>
    </location>
</feature>
<dbReference type="EMBL" id="JAGHQL010000059">
    <property type="protein sequence ID" value="KAH0542182.1"/>
    <property type="molecule type" value="Genomic_DNA"/>
</dbReference>
<organism evidence="2 3">
    <name type="scientific">Glutinoglossum americanum</name>
    <dbReference type="NCBI Taxonomy" id="1670608"/>
    <lineage>
        <taxon>Eukaryota</taxon>
        <taxon>Fungi</taxon>
        <taxon>Dikarya</taxon>
        <taxon>Ascomycota</taxon>
        <taxon>Pezizomycotina</taxon>
        <taxon>Geoglossomycetes</taxon>
        <taxon>Geoglossales</taxon>
        <taxon>Geoglossaceae</taxon>
        <taxon>Glutinoglossum</taxon>
    </lineage>
</organism>
<evidence type="ECO:0000313" key="2">
    <source>
        <dbReference type="EMBL" id="KAH0542182.1"/>
    </source>
</evidence>